<gene>
    <name evidence="3" type="ORF">C8N35_101476</name>
</gene>
<dbReference type="Proteomes" id="UP000244081">
    <property type="component" value="Unassembled WGS sequence"/>
</dbReference>
<feature type="chain" id="PRO_5015654212" description="Alpha/beta hydrolase domain-containing protein" evidence="1">
    <location>
        <begin position="27"/>
        <end position="646"/>
    </location>
</feature>
<organism evidence="3 4">
    <name type="scientific">Breoghania corrubedonensis</name>
    <dbReference type="NCBI Taxonomy" id="665038"/>
    <lineage>
        <taxon>Bacteria</taxon>
        <taxon>Pseudomonadati</taxon>
        <taxon>Pseudomonadota</taxon>
        <taxon>Alphaproteobacteria</taxon>
        <taxon>Hyphomicrobiales</taxon>
        <taxon>Stappiaceae</taxon>
        <taxon>Breoghania</taxon>
    </lineage>
</organism>
<feature type="domain" description="Alpha/beta hydrolase" evidence="2">
    <location>
        <begin position="179"/>
        <end position="635"/>
    </location>
</feature>
<evidence type="ECO:0000313" key="4">
    <source>
        <dbReference type="Proteomes" id="UP000244081"/>
    </source>
</evidence>
<evidence type="ECO:0000259" key="2">
    <source>
        <dbReference type="Pfam" id="PF20091"/>
    </source>
</evidence>
<evidence type="ECO:0000256" key="1">
    <source>
        <dbReference type="SAM" id="SignalP"/>
    </source>
</evidence>
<evidence type="ECO:0000313" key="3">
    <source>
        <dbReference type="EMBL" id="PTW62433.1"/>
    </source>
</evidence>
<feature type="signal peptide" evidence="1">
    <location>
        <begin position="1"/>
        <end position="26"/>
    </location>
</feature>
<dbReference type="AlphaFoldDB" id="A0A2T5VFA4"/>
<dbReference type="EMBL" id="QAYG01000001">
    <property type="protein sequence ID" value="PTW62433.1"/>
    <property type="molecule type" value="Genomic_DNA"/>
</dbReference>
<keyword evidence="4" id="KW-1185">Reference proteome</keyword>
<accession>A0A2T5VFA4</accession>
<dbReference type="OrthoDB" id="9779952at2"/>
<dbReference type="Pfam" id="PF20091">
    <property type="entry name" value="Abhydrolase_10"/>
    <property type="match status" value="1"/>
</dbReference>
<protein>
    <recommendedName>
        <fullName evidence="2">Alpha/beta hydrolase domain-containing protein</fullName>
    </recommendedName>
</protein>
<proteinExistence type="predicted"/>
<sequence>MKKCMTLAAGVAGLLAASMLTSPTSARVIDFKIQSSGSVFDGQSYGDAGTYERIDAIATIAVDPKAPENAVIVGIDKAPKDKNGDVVFSAEVSILRPAEAAKRSPFLFYEVTNRGRNLSFELLNDSHSAGIPSKPEDAGDGFVLEHGDTVVWNGWQPGLPDKLMNITLPVEEGVAGTSREQIIFDKPGATGTLKLSYPAADLDPAKATLTVRTNDTDKAETPKDLGFKYVSETEVEITRPADAPAGAIYEFVYPAKNPVPAGLAMAAIRDVVSFLRGNPGHEATDPIDGIKYTVGMGISQSGRLMRDLIYQGFNADEGGARVFDGVMAHIAGSRKTYTNYAFAQPGRYSRQHEDHDYPGDQFPFTYVTMTDPISGKTDGILEKCQASDTCPKIMQSDTSTEFWQARAYLLSTSPDGETALTMPDNVRLYFIAGTQHFALWDGKPGTKEEAAYPTNPLSVTPVLRALYDDMEAWVADGTEPPASRYPSVADGTLVPVSELVYPTVAGEPLAPKFNTLQVMDHSKVPPVRGKAYPQLVPAIDEDGNPQGGVILPRLAVPLGTYEGWNLRTEGYAKGELYSTTGSFIAFPAEAVDDDSRDGLAERYESKDAYIAAVKEAAEALVADRLMRAEDVATTLKYAERDAEALQ</sequence>
<name>A0A2T5VFA4_9HYPH</name>
<reference evidence="3 4" key="1">
    <citation type="submission" date="2018-04" db="EMBL/GenBank/DDBJ databases">
        <title>Genomic Encyclopedia of Archaeal and Bacterial Type Strains, Phase II (KMG-II): from individual species to whole genera.</title>
        <authorList>
            <person name="Goeker M."/>
        </authorList>
    </citation>
    <scope>NUCLEOTIDE SEQUENCE [LARGE SCALE GENOMIC DNA]</scope>
    <source>
        <strain evidence="3 4">DSM 23382</strain>
    </source>
</reference>
<dbReference type="InterPro" id="IPR045394">
    <property type="entry name" value="Abhydrolase_dom"/>
</dbReference>
<keyword evidence="1" id="KW-0732">Signal</keyword>
<comment type="caution">
    <text evidence="3">The sequence shown here is derived from an EMBL/GenBank/DDBJ whole genome shotgun (WGS) entry which is preliminary data.</text>
</comment>